<keyword evidence="1" id="KW-1133">Transmembrane helix</keyword>
<accession>A0A853F2F8</accession>
<organism evidence="2 3">
    <name type="scientific">Candidatus Thiodubiliella endoseptemdiera</name>
    <dbReference type="NCBI Taxonomy" id="2738886"/>
    <lineage>
        <taxon>Bacteria</taxon>
        <taxon>Pseudomonadati</taxon>
        <taxon>Pseudomonadota</taxon>
        <taxon>Gammaproteobacteria</taxon>
        <taxon>Candidatus Pseudothioglobaceae</taxon>
        <taxon>Candidatus Thiodubiliella</taxon>
    </lineage>
</organism>
<comment type="caution">
    <text evidence="2">The sequence shown here is derived from an EMBL/GenBank/DDBJ whole genome shotgun (WGS) entry which is preliminary data.</text>
</comment>
<evidence type="ECO:0000313" key="2">
    <source>
        <dbReference type="EMBL" id="NYT27607.1"/>
    </source>
</evidence>
<evidence type="ECO:0000256" key="1">
    <source>
        <dbReference type="SAM" id="Phobius"/>
    </source>
</evidence>
<sequence length="72" mass="8280">MTFIDGLVIQSLNPKYPIILMTIFSEFLSKSASSFEVIKLVVFIELFFVAAIFTWAFIGIFLQLLFEIKILI</sequence>
<dbReference type="AlphaFoldDB" id="A0A853F2F8"/>
<dbReference type="EMBL" id="JACCHT010000001">
    <property type="protein sequence ID" value="NYT27607.1"/>
    <property type="molecule type" value="Genomic_DNA"/>
</dbReference>
<gene>
    <name evidence="2" type="ORF">H0A76_06740</name>
</gene>
<dbReference type="Proteomes" id="UP000568751">
    <property type="component" value="Unassembled WGS sequence"/>
</dbReference>
<name>A0A853F2F8_9GAMM</name>
<feature type="transmembrane region" description="Helical" evidence="1">
    <location>
        <begin position="40"/>
        <end position="66"/>
    </location>
</feature>
<proteinExistence type="predicted"/>
<keyword evidence="1" id="KW-0472">Membrane</keyword>
<keyword evidence="1" id="KW-0812">Transmembrane</keyword>
<evidence type="ECO:0000313" key="3">
    <source>
        <dbReference type="Proteomes" id="UP000568751"/>
    </source>
</evidence>
<protein>
    <submittedName>
        <fullName evidence="2">Uncharacterized protein</fullName>
    </submittedName>
</protein>
<reference evidence="2 3" key="1">
    <citation type="submission" date="2020-05" db="EMBL/GenBank/DDBJ databases">
        <title>Horizontal transmission and recombination maintain forever young bacterial symbiont genomes.</title>
        <authorList>
            <person name="Russell S.L."/>
            <person name="Pepper-Tunick E."/>
            <person name="Svedberg J."/>
            <person name="Byrne A."/>
            <person name="Ruelas Castillo J."/>
            <person name="Vollmers C."/>
            <person name="Beinart R.A."/>
            <person name="Corbett-Detig R."/>
        </authorList>
    </citation>
    <scope>NUCLEOTIDE SEQUENCE [LARGE SCALE GENOMIC DNA]</scope>
    <source>
        <strain evidence="2">455</strain>
    </source>
</reference>